<evidence type="ECO:0000313" key="2">
    <source>
        <dbReference type="EMBL" id="PIC45775.1"/>
    </source>
</evidence>
<organism evidence="2 3">
    <name type="scientific">Caenorhabditis nigoni</name>
    <dbReference type="NCBI Taxonomy" id="1611254"/>
    <lineage>
        <taxon>Eukaryota</taxon>
        <taxon>Metazoa</taxon>
        <taxon>Ecdysozoa</taxon>
        <taxon>Nematoda</taxon>
        <taxon>Chromadorea</taxon>
        <taxon>Rhabditida</taxon>
        <taxon>Rhabditina</taxon>
        <taxon>Rhabditomorpha</taxon>
        <taxon>Rhabditoidea</taxon>
        <taxon>Rhabditidae</taxon>
        <taxon>Peloderinae</taxon>
        <taxon>Caenorhabditis</taxon>
    </lineage>
</organism>
<keyword evidence="3" id="KW-1185">Reference proteome</keyword>
<accession>A0A2G5V1X3</accession>
<dbReference type="Proteomes" id="UP000230233">
    <property type="component" value="Chromosome II"/>
</dbReference>
<feature type="compositionally biased region" description="Polar residues" evidence="1">
    <location>
        <begin position="1"/>
        <end position="13"/>
    </location>
</feature>
<sequence length="93" mass="10480">MFFLENNDSTSSRGIAMPNVRNTSDDELGGFSPRKNGVQHNYDGNEGFEEDIDTKFLTVRGWRSRNYGNRGHGNLGKETGETKKIKLKNVTLI</sequence>
<proteinExistence type="predicted"/>
<dbReference type="OrthoDB" id="10607856at2759"/>
<reference evidence="3" key="1">
    <citation type="submission" date="2017-10" db="EMBL/GenBank/DDBJ databases">
        <title>Rapid genome shrinkage in a self-fertile nematode reveals novel sperm competition proteins.</title>
        <authorList>
            <person name="Yin D."/>
            <person name="Schwarz E.M."/>
            <person name="Thomas C.G."/>
            <person name="Felde R.L."/>
            <person name="Korf I.F."/>
            <person name="Cutter A.D."/>
            <person name="Schartner C.M."/>
            <person name="Ralston E.J."/>
            <person name="Meyer B.J."/>
            <person name="Haag E.S."/>
        </authorList>
    </citation>
    <scope>NUCLEOTIDE SEQUENCE [LARGE SCALE GENOMIC DNA]</scope>
    <source>
        <strain evidence="3">JU1422</strain>
    </source>
</reference>
<dbReference type="EMBL" id="PDUG01000002">
    <property type="protein sequence ID" value="PIC45775.1"/>
    <property type="molecule type" value="Genomic_DNA"/>
</dbReference>
<evidence type="ECO:0000256" key="1">
    <source>
        <dbReference type="SAM" id="MobiDB-lite"/>
    </source>
</evidence>
<dbReference type="AlphaFoldDB" id="A0A2G5V1X3"/>
<name>A0A2G5V1X3_9PELO</name>
<protein>
    <submittedName>
        <fullName evidence="2">Uncharacterized protein</fullName>
    </submittedName>
</protein>
<gene>
    <name evidence="2" type="primary">Cnig_chr_II.g5684</name>
    <name evidence="2" type="ORF">B9Z55_005684</name>
</gene>
<comment type="caution">
    <text evidence="2">The sequence shown here is derived from an EMBL/GenBank/DDBJ whole genome shotgun (WGS) entry which is preliminary data.</text>
</comment>
<evidence type="ECO:0000313" key="3">
    <source>
        <dbReference type="Proteomes" id="UP000230233"/>
    </source>
</evidence>
<feature type="region of interest" description="Disordered" evidence="1">
    <location>
        <begin position="1"/>
        <end position="46"/>
    </location>
</feature>